<dbReference type="PROSITE" id="PS50016">
    <property type="entry name" value="ZF_PHD_2"/>
    <property type="match status" value="1"/>
</dbReference>
<dbReference type="Proteomes" id="UP001331515">
    <property type="component" value="Unassembled WGS sequence"/>
</dbReference>
<protein>
    <submittedName>
        <fullName evidence="14">Uncharacterized protein</fullName>
    </submittedName>
</protein>
<feature type="region of interest" description="Disordered" evidence="10">
    <location>
        <begin position="590"/>
        <end position="632"/>
    </location>
</feature>
<evidence type="ECO:0000256" key="9">
    <source>
        <dbReference type="PROSITE-ProRule" id="PRU00175"/>
    </source>
</evidence>
<dbReference type="PROSITE" id="PS51805">
    <property type="entry name" value="EPHD"/>
    <property type="match status" value="1"/>
</dbReference>
<feature type="compositionally biased region" description="Low complexity" evidence="10">
    <location>
        <begin position="115"/>
        <end position="132"/>
    </location>
</feature>
<evidence type="ECO:0000259" key="13">
    <source>
        <dbReference type="PROSITE" id="PS51805"/>
    </source>
</evidence>
<dbReference type="CDD" id="cd15509">
    <property type="entry name" value="PHD1_KMT2C_like"/>
    <property type="match status" value="1"/>
</dbReference>
<dbReference type="GO" id="GO:0044666">
    <property type="term" value="C:MLL3/4 complex"/>
    <property type="evidence" value="ECO:0007669"/>
    <property type="project" value="TreeGrafter"/>
</dbReference>
<feature type="compositionally biased region" description="Pro residues" evidence="10">
    <location>
        <begin position="51"/>
        <end position="62"/>
    </location>
</feature>
<dbReference type="InterPro" id="IPR011011">
    <property type="entry name" value="Znf_FYVE_PHD"/>
</dbReference>
<evidence type="ECO:0000256" key="4">
    <source>
        <dbReference type="ARBA" id="ARBA00022771"/>
    </source>
</evidence>
<sequence>MPSEASPQEPRDRGPLPPVTRAGRSAQLAKEAATSPAVERRSRGRPRKDGPPTPPPPTPTPPKARKGRSRGRAQVDDEESMDATEKTPPQKTAPPAPSPAPASSPEKEPPIRPASPDLIPDLSPVLSPDLSPVLSPVLSLVQSPVLSPVLIPDLITVQSPVQSPGPDPGEEEEEVQPILSPAPVDQSPAPSSPPASPCPPLEDEDSLSPLFQLSDEGGSPTPSLGHTKKRLKQCAFCSLGSAPPLGLGPLVVFGPTPGYIPLHILNSRSPPDRDNDCHDHCYHGDQAPPPCSSPEQCESSSEFLDQLGPVGLPHDINVQSLFDPTGQCCAHLQCAAWSEGVCRGEGQSLLYVDKAIDSGSTQVCAFCCRLGASLRCRETSCGRSFHFPCAAAAGALQNWNQRHTLCSRHTHSASSSPCVLCSSDGDTGGVLTCCCCGNCYHGSCLDPPLDPSPLHRAGWQCPQCRVCQSCRLRGDDDVLLVCQRCDKSYHTLCLKPPLDHTPSTGWSCKNCRICRRCGVRSSGQWANHPFLCETCDPALPCPLCDLNTPQDYWTCISCYRCVHTECIVQAGEGRAGSEDYVCSTCRPQEEEPLSPTPAPPSQSHTDTFQQHFRATTTSKSHRGSTHQSHHHS</sequence>
<evidence type="ECO:0000256" key="10">
    <source>
        <dbReference type="SAM" id="MobiDB-lite"/>
    </source>
</evidence>
<evidence type="ECO:0000259" key="12">
    <source>
        <dbReference type="PROSITE" id="PS50089"/>
    </source>
</evidence>
<dbReference type="InterPro" id="IPR019787">
    <property type="entry name" value="Znf_PHD-finger"/>
</dbReference>
<dbReference type="FunFam" id="3.30.40.10:FF:000852">
    <property type="entry name" value="Histone-lysine N-methyltransferase 2C"/>
    <property type="match status" value="1"/>
</dbReference>
<evidence type="ECO:0000259" key="11">
    <source>
        <dbReference type="PROSITE" id="PS50016"/>
    </source>
</evidence>
<dbReference type="InterPro" id="IPR034732">
    <property type="entry name" value="EPHD"/>
</dbReference>
<comment type="caution">
    <text evidence="14">The sequence shown here is derived from an EMBL/GenBank/DDBJ whole genome shotgun (WGS) entry which is preliminary data.</text>
</comment>
<feature type="region of interest" description="Disordered" evidence="10">
    <location>
        <begin position="1"/>
        <end position="132"/>
    </location>
</feature>
<feature type="domain" description="PHD-type" evidence="11">
    <location>
        <begin position="461"/>
        <end position="514"/>
    </location>
</feature>
<dbReference type="GO" id="GO:0045944">
    <property type="term" value="P:positive regulation of transcription by RNA polymerase II"/>
    <property type="evidence" value="ECO:0007669"/>
    <property type="project" value="TreeGrafter"/>
</dbReference>
<dbReference type="GO" id="GO:0008270">
    <property type="term" value="F:zinc ion binding"/>
    <property type="evidence" value="ECO:0007669"/>
    <property type="project" value="UniProtKB-KW"/>
</dbReference>
<name>A0AAN8H039_CHAGU</name>
<dbReference type="InterPro" id="IPR001841">
    <property type="entry name" value="Znf_RING"/>
</dbReference>
<keyword evidence="4 9" id="KW-0863">Zinc-finger</keyword>
<dbReference type="EMBL" id="JAURVH010001533">
    <property type="protein sequence ID" value="KAK5897726.1"/>
    <property type="molecule type" value="Genomic_DNA"/>
</dbReference>
<dbReference type="GO" id="GO:0003713">
    <property type="term" value="F:transcription coactivator activity"/>
    <property type="evidence" value="ECO:0007669"/>
    <property type="project" value="TreeGrafter"/>
</dbReference>
<dbReference type="GO" id="GO:0042800">
    <property type="term" value="F:histone H3K4 methyltransferase activity"/>
    <property type="evidence" value="ECO:0007669"/>
    <property type="project" value="TreeGrafter"/>
</dbReference>
<feature type="compositionally biased region" description="Polar residues" evidence="10">
    <location>
        <begin position="601"/>
        <end position="618"/>
    </location>
</feature>
<evidence type="ECO:0000313" key="15">
    <source>
        <dbReference type="Proteomes" id="UP001331515"/>
    </source>
</evidence>
<keyword evidence="8" id="KW-0539">Nucleus</keyword>
<feature type="domain" description="PHD-type" evidence="13">
    <location>
        <begin position="298"/>
        <end position="410"/>
    </location>
</feature>
<dbReference type="InterPro" id="IPR001965">
    <property type="entry name" value="Znf_PHD"/>
</dbReference>
<dbReference type="Pfam" id="PF13771">
    <property type="entry name" value="zf-HC5HC2H"/>
    <property type="match status" value="1"/>
</dbReference>
<keyword evidence="5" id="KW-0862">Zinc</keyword>
<proteinExistence type="predicted"/>
<feature type="compositionally biased region" description="Pro residues" evidence="10">
    <location>
        <begin position="190"/>
        <end position="200"/>
    </location>
</feature>
<evidence type="ECO:0000256" key="8">
    <source>
        <dbReference type="ARBA" id="ARBA00023242"/>
    </source>
</evidence>
<dbReference type="AlphaFoldDB" id="A0AAN8H039"/>
<dbReference type="SMART" id="SM00249">
    <property type="entry name" value="PHD"/>
    <property type="match status" value="4"/>
</dbReference>
<gene>
    <name evidence="14" type="ORF">CgunFtcFv8_015206</name>
</gene>
<evidence type="ECO:0000313" key="14">
    <source>
        <dbReference type="EMBL" id="KAK5897726.1"/>
    </source>
</evidence>
<dbReference type="SUPFAM" id="SSF57903">
    <property type="entry name" value="FYVE/PHD zinc finger"/>
    <property type="match status" value="2"/>
</dbReference>
<organism evidence="14 15">
    <name type="scientific">Champsocephalus gunnari</name>
    <name type="common">Mackerel icefish</name>
    <dbReference type="NCBI Taxonomy" id="52237"/>
    <lineage>
        <taxon>Eukaryota</taxon>
        <taxon>Metazoa</taxon>
        <taxon>Chordata</taxon>
        <taxon>Craniata</taxon>
        <taxon>Vertebrata</taxon>
        <taxon>Euteleostomi</taxon>
        <taxon>Actinopterygii</taxon>
        <taxon>Neopterygii</taxon>
        <taxon>Teleostei</taxon>
        <taxon>Neoteleostei</taxon>
        <taxon>Acanthomorphata</taxon>
        <taxon>Eupercaria</taxon>
        <taxon>Perciformes</taxon>
        <taxon>Notothenioidei</taxon>
        <taxon>Channichthyidae</taxon>
        <taxon>Champsocephalus</taxon>
    </lineage>
</organism>
<comment type="subcellular location">
    <subcellularLocation>
        <location evidence="1">Nucleus</location>
    </subcellularLocation>
</comment>
<evidence type="ECO:0000256" key="1">
    <source>
        <dbReference type="ARBA" id="ARBA00004123"/>
    </source>
</evidence>
<evidence type="ECO:0000256" key="6">
    <source>
        <dbReference type="ARBA" id="ARBA00023015"/>
    </source>
</evidence>
<dbReference type="PANTHER" id="PTHR45888">
    <property type="entry name" value="HL01030P-RELATED"/>
    <property type="match status" value="1"/>
</dbReference>
<keyword evidence="2" id="KW-0479">Metal-binding</keyword>
<feature type="region of interest" description="Disordered" evidence="10">
    <location>
        <begin position="158"/>
        <end position="225"/>
    </location>
</feature>
<feature type="domain" description="RING-type" evidence="12">
    <location>
        <begin position="418"/>
        <end position="465"/>
    </location>
</feature>
<keyword evidence="7" id="KW-0804">Transcription</keyword>
<dbReference type="Pfam" id="PF00628">
    <property type="entry name" value="PHD"/>
    <property type="match status" value="1"/>
</dbReference>
<dbReference type="InterPro" id="IPR013083">
    <property type="entry name" value="Znf_RING/FYVE/PHD"/>
</dbReference>
<keyword evidence="6" id="KW-0805">Transcription regulation</keyword>
<evidence type="ECO:0000256" key="7">
    <source>
        <dbReference type="ARBA" id="ARBA00023163"/>
    </source>
</evidence>
<evidence type="ECO:0000256" key="3">
    <source>
        <dbReference type="ARBA" id="ARBA00022737"/>
    </source>
</evidence>
<dbReference type="SMART" id="SM00184">
    <property type="entry name" value="RING"/>
    <property type="match status" value="4"/>
</dbReference>
<keyword evidence="15" id="KW-1185">Reference proteome</keyword>
<evidence type="ECO:0000256" key="5">
    <source>
        <dbReference type="ARBA" id="ARBA00022833"/>
    </source>
</evidence>
<dbReference type="PANTHER" id="PTHR45888:SF1">
    <property type="entry name" value="HISTONE-LYSINE N-METHYLTRANSFERASE 2C"/>
    <property type="match status" value="1"/>
</dbReference>
<dbReference type="PROSITE" id="PS50089">
    <property type="entry name" value="ZF_RING_2"/>
    <property type="match status" value="1"/>
</dbReference>
<evidence type="ECO:0000256" key="2">
    <source>
        <dbReference type="ARBA" id="ARBA00022723"/>
    </source>
</evidence>
<accession>A0AAN8H039</accession>
<reference evidence="14 15" key="1">
    <citation type="journal article" date="2023" name="Mol. Biol. Evol.">
        <title>Genomics of Secondarily Temperate Adaptation in the Only Non-Antarctic Icefish.</title>
        <authorList>
            <person name="Rivera-Colon A.G."/>
            <person name="Rayamajhi N."/>
            <person name="Minhas B.F."/>
            <person name="Madrigal G."/>
            <person name="Bilyk K.T."/>
            <person name="Yoon V."/>
            <person name="Hune M."/>
            <person name="Gregory S."/>
            <person name="Cheng C.H.C."/>
            <person name="Catchen J.M."/>
        </authorList>
    </citation>
    <scope>NUCLEOTIDE SEQUENCE [LARGE SCALE GENOMIC DNA]</scope>
    <source>
        <tissue evidence="14">White muscle</tissue>
    </source>
</reference>
<feature type="compositionally biased region" description="Pro residues" evidence="10">
    <location>
        <begin position="91"/>
        <end position="102"/>
    </location>
</feature>
<dbReference type="Gene3D" id="3.30.40.10">
    <property type="entry name" value="Zinc/RING finger domain, C3HC4 (zinc finger)"/>
    <property type="match status" value="3"/>
</dbReference>
<feature type="compositionally biased region" description="Basic residues" evidence="10">
    <location>
        <begin position="619"/>
        <end position="632"/>
    </location>
</feature>
<keyword evidence="3" id="KW-0677">Repeat</keyword>